<evidence type="ECO:0000256" key="1">
    <source>
        <dbReference type="SAM" id="SignalP"/>
    </source>
</evidence>
<name>A0A923E1X0_9SPHI</name>
<dbReference type="RefSeq" id="WP_182923204.1">
    <property type="nucleotide sequence ID" value="NZ_WNXD01000002.1"/>
</dbReference>
<dbReference type="EMBL" id="WNXD01000002">
    <property type="protein sequence ID" value="MBB2146553.1"/>
    <property type="molecule type" value="Genomic_DNA"/>
</dbReference>
<dbReference type="AlphaFoldDB" id="A0A923E1X0"/>
<sequence length="147" mass="16506">MKKITLTLVGLLFSLGFAFAQNDVISIDLKGTKYTVSKKIPKEIIGEYLYEKKGEPKVVLNADGTGSFQPHMVPPISIKYWIDCDAKGVIRKTEGINGRYQYTLLIQYLDGKNGNYPVNSYDLMGVTVITDEGWAVIYGERYKALNK</sequence>
<keyword evidence="1" id="KW-0732">Signal</keyword>
<accession>A0A923E1X0</accession>
<gene>
    <name evidence="2" type="ORF">GM921_13705</name>
</gene>
<comment type="caution">
    <text evidence="2">The sequence shown here is derived from an EMBL/GenBank/DDBJ whole genome shotgun (WGS) entry which is preliminary data.</text>
</comment>
<feature type="signal peptide" evidence="1">
    <location>
        <begin position="1"/>
        <end position="20"/>
    </location>
</feature>
<evidence type="ECO:0000313" key="3">
    <source>
        <dbReference type="Proteomes" id="UP000601055"/>
    </source>
</evidence>
<dbReference type="Proteomes" id="UP000601055">
    <property type="component" value="Unassembled WGS sequence"/>
</dbReference>
<proteinExistence type="predicted"/>
<protein>
    <submittedName>
        <fullName evidence="2">Uncharacterized protein</fullName>
    </submittedName>
</protein>
<evidence type="ECO:0000313" key="2">
    <source>
        <dbReference type="EMBL" id="MBB2146553.1"/>
    </source>
</evidence>
<reference evidence="2" key="1">
    <citation type="submission" date="2019-11" db="EMBL/GenBank/DDBJ databases">
        <title>Description of Pedobacter sp. LMG 31464T.</title>
        <authorList>
            <person name="Carlier A."/>
            <person name="Qi S."/>
            <person name="Vandamme P."/>
        </authorList>
    </citation>
    <scope>NUCLEOTIDE SEQUENCE</scope>
    <source>
        <strain evidence="2">LMG 31464</strain>
    </source>
</reference>
<organism evidence="2 3">
    <name type="scientific">Pedobacter planticolens</name>
    <dbReference type="NCBI Taxonomy" id="2679964"/>
    <lineage>
        <taxon>Bacteria</taxon>
        <taxon>Pseudomonadati</taxon>
        <taxon>Bacteroidota</taxon>
        <taxon>Sphingobacteriia</taxon>
        <taxon>Sphingobacteriales</taxon>
        <taxon>Sphingobacteriaceae</taxon>
        <taxon>Pedobacter</taxon>
    </lineage>
</organism>
<feature type="chain" id="PRO_5037157588" evidence="1">
    <location>
        <begin position="21"/>
        <end position="147"/>
    </location>
</feature>
<keyword evidence="3" id="KW-1185">Reference proteome</keyword>